<organism evidence="2 3">
    <name type="scientific">Anaeromyxobacter oryzae</name>
    <dbReference type="NCBI Taxonomy" id="2918170"/>
    <lineage>
        <taxon>Bacteria</taxon>
        <taxon>Pseudomonadati</taxon>
        <taxon>Myxococcota</taxon>
        <taxon>Myxococcia</taxon>
        <taxon>Myxococcales</taxon>
        <taxon>Cystobacterineae</taxon>
        <taxon>Anaeromyxobacteraceae</taxon>
        <taxon>Anaeromyxobacter</taxon>
    </lineage>
</organism>
<evidence type="ECO:0000313" key="2">
    <source>
        <dbReference type="EMBL" id="BDG06220.1"/>
    </source>
</evidence>
<evidence type="ECO:0008006" key="4">
    <source>
        <dbReference type="Google" id="ProtNLM"/>
    </source>
</evidence>
<accession>A0ABM7X334</accession>
<dbReference type="SUPFAM" id="SSF63829">
    <property type="entry name" value="Calcium-dependent phosphotriesterase"/>
    <property type="match status" value="1"/>
</dbReference>
<proteinExistence type="predicted"/>
<feature type="region of interest" description="Disordered" evidence="1">
    <location>
        <begin position="426"/>
        <end position="449"/>
    </location>
</feature>
<name>A0ABM7X334_9BACT</name>
<gene>
    <name evidence="2" type="ORF">AMOR_52160</name>
</gene>
<keyword evidence="3" id="KW-1185">Reference proteome</keyword>
<dbReference type="EMBL" id="AP025591">
    <property type="protein sequence ID" value="BDG06220.1"/>
    <property type="molecule type" value="Genomic_DNA"/>
</dbReference>
<protein>
    <recommendedName>
        <fullName evidence="4">BPP domain-containing protein</fullName>
    </recommendedName>
</protein>
<sequence length="449" mass="46879">MVVAIGCGAEQRNDPAPLDRFTFPTGIAVHGQDLLVVSSNFDLQYASADGGSLLRVALGAAPAIQPGGLRIGSFGGELTVVDPARCPALGGTEALVTSRLQGRLYRIGLDGNALTCGAACEIRFDDDKRLGDPYGIGVTCPAGGTPRAWVGFLRTPLREAFIATIDLTTGARQVLSVGAGQVRSFAYDADTERLFFTSVDTQLAAPLSWIELASGCDPTLPENAGGCVVRAADLWGFLRGAELSGLDLSNPVPGQRRRVYVATKVYDADLAATLGTRPGFDVTGELMVLELAENATGNLEVKLVKTLYVGLGAAEVKVLPRRPNLPCNDASGVSVPNGCPQRDLVAITASEDGLFWIYDDETGTMRDVFGRDPQTGQPGLGRSPFGLAVQDLRATPGTGDGNARVYVGSFLDDFVTAVDVPLSGSAPADFVRAGTGPSAPPQRIGQVTP</sequence>
<reference evidence="3" key="1">
    <citation type="journal article" date="2022" name="Int. J. Syst. Evol. Microbiol.">
        <title>Anaeromyxobacter oryzae sp. nov., Anaeromyxobacter diazotrophicus sp. nov. and Anaeromyxobacter paludicola sp. nov., isolated from paddy soils.</title>
        <authorList>
            <person name="Itoh H."/>
            <person name="Xu Z."/>
            <person name="Mise K."/>
            <person name="Masuda Y."/>
            <person name="Ushijima N."/>
            <person name="Hayakawa C."/>
            <person name="Shiratori Y."/>
            <person name="Senoo K."/>
        </authorList>
    </citation>
    <scope>NUCLEOTIDE SEQUENCE [LARGE SCALE GENOMIC DNA]</scope>
    <source>
        <strain evidence="3">Red232</strain>
    </source>
</reference>
<dbReference type="Proteomes" id="UP001162891">
    <property type="component" value="Chromosome"/>
</dbReference>
<evidence type="ECO:0000256" key="1">
    <source>
        <dbReference type="SAM" id="MobiDB-lite"/>
    </source>
</evidence>
<evidence type="ECO:0000313" key="3">
    <source>
        <dbReference type="Proteomes" id="UP001162891"/>
    </source>
</evidence>